<evidence type="ECO:0000313" key="2">
    <source>
        <dbReference type="Proteomes" id="UP000028681"/>
    </source>
</evidence>
<evidence type="ECO:0000313" key="1">
    <source>
        <dbReference type="EMBL" id="AIJ08866.1"/>
    </source>
</evidence>
<dbReference type="HOGENOM" id="CLU_3042952_0_0_6"/>
<dbReference type="Proteomes" id="UP000028681">
    <property type="component" value="Chromosome"/>
</dbReference>
<dbReference type="EMBL" id="CP006664">
    <property type="protein sequence ID" value="AIJ08866.1"/>
    <property type="molecule type" value="Genomic_DNA"/>
</dbReference>
<name>A0A076LLV5_9GAMM</name>
<proteinExistence type="predicted"/>
<dbReference type="AlphaFoldDB" id="A0A076LLV5"/>
<reference evidence="1 2" key="1">
    <citation type="journal article" date="2012" name="PLoS ONE">
        <title>Edwardsiella comparative phylogenomics reveal the new intra/inter-species taxonomic relationships, virulence evolution and niche adaptation mechanisms.</title>
        <authorList>
            <person name="Yang M."/>
            <person name="Lv Y."/>
            <person name="Xiao J."/>
            <person name="Wu H."/>
            <person name="Zheng H."/>
            <person name="Liu Q."/>
            <person name="Zhang Y."/>
            <person name="Wang Q."/>
        </authorList>
    </citation>
    <scope>NUCLEOTIDE SEQUENCE [LARGE SCALE GENOMIC DNA]</scope>
    <source>
        <strain evidence="2">080813</strain>
    </source>
</reference>
<dbReference type="KEGG" id="ete:ETEE_2425"/>
<sequence>MCRCGWNGGKARWAYAADRLCMGAETLCGRIAAMDDRCVARSVFLFIYFVYKCL</sequence>
<accession>A0A076LLV5</accession>
<organism evidence="1 2">
    <name type="scientific">Edwardsiella anguillarum ET080813</name>
    <dbReference type="NCBI Taxonomy" id="667120"/>
    <lineage>
        <taxon>Bacteria</taxon>
        <taxon>Pseudomonadati</taxon>
        <taxon>Pseudomonadota</taxon>
        <taxon>Gammaproteobacteria</taxon>
        <taxon>Enterobacterales</taxon>
        <taxon>Hafniaceae</taxon>
        <taxon>Edwardsiella</taxon>
    </lineage>
</organism>
<protein>
    <submittedName>
        <fullName evidence="1">Uncharacterized protein</fullName>
    </submittedName>
</protein>
<gene>
    <name evidence="1" type="ORF">ETEE_2425</name>
</gene>